<name>T1FUU1_HELRO</name>
<evidence type="ECO:0000313" key="4">
    <source>
        <dbReference type="Proteomes" id="UP000015101"/>
    </source>
</evidence>
<organism evidence="3 4">
    <name type="scientific">Helobdella robusta</name>
    <name type="common">Californian leech</name>
    <dbReference type="NCBI Taxonomy" id="6412"/>
    <lineage>
        <taxon>Eukaryota</taxon>
        <taxon>Metazoa</taxon>
        <taxon>Spiralia</taxon>
        <taxon>Lophotrochozoa</taxon>
        <taxon>Annelida</taxon>
        <taxon>Clitellata</taxon>
        <taxon>Hirudinea</taxon>
        <taxon>Rhynchobdellida</taxon>
        <taxon>Glossiphoniidae</taxon>
        <taxon>Helobdella</taxon>
    </lineage>
</organism>
<dbReference type="EMBL" id="KB097417">
    <property type="protein sequence ID" value="ESN97160.1"/>
    <property type="molecule type" value="Genomic_DNA"/>
</dbReference>
<dbReference type="OrthoDB" id="6320836at2759"/>
<dbReference type="KEGG" id="hro:HELRODRAFT_193284"/>
<dbReference type="EMBL" id="AMQM01006351">
    <property type="status" value="NOT_ANNOTATED_CDS"/>
    <property type="molecule type" value="Genomic_DNA"/>
</dbReference>
<dbReference type="HOGENOM" id="CLU_1236251_0_0_1"/>
<keyword evidence="1" id="KW-0732">Signal</keyword>
<dbReference type="RefSeq" id="XP_009024657.1">
    <property type="nucleotide sequence ID" value="XM_009026409.1"/>
</dbReference>
<dbReference type="InParanoid" id="T1FUU1"/>
<keyword evidence="4" id="KW-1185">Reference proteome</keyword>
<protein>
    <submittedName>
        <fullName evidence="2 3">Uncharacterized protein</fullName>
    </submittedName>
</protein>
<dbReference type="EnsemblMetazoa" id="HelroT193284">
    <property type="protein sequence ID" value="HelroP193284"/>
    <property type="gene ID" value="HelroG193284"/>
</dbReference>
<evidence type="ECO:0000313" key="3">
    <source>
        <dbReference type="EnsemblMetazoa" id="HelroP193284"/>
    </source>
</evidence>
<feature type="signal peptide" evidence="1">
    <location>
        <begin position="1"/>
        <end position="20"/>
    </location>
</feature>
<sequence length="224" mass="24364">MKVTGISITCVSLFIGVALSADIRCYTCSHAPAGANSPGFECINNPEKYTLGPNTGICNLPCSVTNQSINGQLWYVTRGCQMEPPGDSTTNGVDKTVTICNKELCNDRPVGNKPINTTPAGTTTTTTEPPGTIWCYSCVYSYNGPGSDDRCVRAPNQVPSPNLVRCPPSRKCSTYRQYDKGEKVVRSFRRGCDPVTWQGCTDDIYFKTCQQFCQGDYCNNGDLS</sequence>
<feature type="chain" id="PRO_5010980985" evidence="1">
    <location>
        <begin position="21"/>
        <end position="224"/>
    </location>
</feature>
<dbReference type="AlphaFoldDB" id="T1FUU1"/>
<evidence type="ECO:0000256" key="1">
    <source>
        <dbReference type="SAM" id="SignalP"/>
    </source>
</evidence>
<dbReference type="CTD" id="20212587"/>
<reference evidence="2 4" key="2">
    <citation type="journal article" date="2013" name="Nature">
        <title>Insights into bilaterian evolution from three spiralian genomes.</title>
        <authorList>
            <person name="Simakov O."/>
            <person name="Marletaz F."/>
            <person name="Cho S.J."/>
            <person name="Edsinger-Gonzales E."/>
            <person name="Havlak P."/>
            <person name="Hellsten U."/>
            <person name="Kuo D.H."/>
            <person name="Larsson T."/>
            <person name="Lv J."/>
            <person name="Arendt D."/>
            <person name="Savage R."/>
            <person name="Osoegawa K."/>
            <person name="de Jong P."/>
            <person name="Grimwood J."/>
            <person name="Chapman J.A."/>
            <person name="Shapiro H."/>
            <person name="Aerts A."/>
            <person name="Otillar R.P."/>
            <person name="Terry A.Y."/>
            <person name="Boore J.L."/>
            <person name="Grigoriev I.V."/>
            <person name="Lindberg D.R."/>
            <person name="Seaver E.C."/>
            <person name="Weisblat D.A."/>
            <person name="Putnam N.H."/>
            <person name="Rokhsar D.S."/>
        </authorList>
    </citation>
    <scope>NUCLEOTIDE SEQUENCE</scope>
</reference>
<evidence type="ECO:0000313" key="2">
    <source>
        <dbReference type="EMBL" id="ESN97160.1"/>
    </source>
</evidence>
<reference evidence="3" key="3">
    <citation type="submission" date="2015-06" db="UniProtKB">
        <authorList>
            <consortium name="EnsemblMetazoa"/>
        </authorList>
    </citation>
    <scope>IDENTIFICATION</scope>
</reference>
<dbReference type="Proteomes" id="UP000015101">
    <property type="component" value="Unassembled WGS sequence"/>
</dbReference>
<reference evidence="4" key="1">
    <citation type="submission" date="2012-12" db="EMBL/GenBank/DDBJ databases">
        <authorList>
            <person name="Hellsten U."/>
            <person name="Grimwood J."/>
            <person name="Chapman J.A."/>
            <person name="Shapiro H."/>
            <person name="Aerts A."/>
            <person name="Otillar R.P."/>
            <person name="Terry A.Y."/>
            <person name="Boore J.L."/>
            <person name="Simakov O."/>
            <person name="Marletaz F."/>
            <person name="Cho S.-J."/>
            <person name="Edsinger-Gonzales E."/>
            <person name="Havlak P."/>
            <person name="Kuo D.-H."/>
            <person name="Larsson T."/>
            <person name="Lv J."/>
            <person name="Arendt D."/>
            <person name="Savage R."/>
            <person name="Osoegawa K."/>
            <person name="de Jong P."/>
            <person name="Lindberg D.R."/>
            <person name="Seaver E.C."/>
            <person name="Weisblat D.A."/>
            <person name="Putnam N.H."/>
            <person name="Grigoriev I.V."/>
            <person name="Rokhsar D.S."/>
        </authorList>
    </citation>
    <scope>NUCLEOTIDE SEQUENCE</scope>
</reference>
<dbReference type="GeneID" id="20212587"/>
<proteinExistence type="predicted"/>
<accession>T1FUU1</accession>
<gene>
    <name evidence="3" type="primary">20212587</name>
    <name evidence="2" type="ORF">HELRODRAFT_193284</name>
</gene>